<name>A0ABS5E5T8_9PROT</name>
<reference evidence="3 4" key="1">
    <citation type="submission" date="2021-04" db="EMBL/GenBank/DDBJ databases">
        <title>The complete genome sequence of Neokomagataea sp. TBRC 2177.</title>
        <authorList>
            <person name="Charoenyingcharoen P."/>
            <person name="Yukphan P."/>
        </authorList>
    </citation>
    <scope>NUCLEOTIDE SEQUENCE [LARGE SCALE GENOMIC DNA]</scope>
    <source>
        <strain evidence="3 4">TBRC 2177</strain>
    </source>
</reference>
<keyword evidence="4" id="KW-1185">Reference proteome</keyword>
<gene>
    <name evidence="3" type="ORF">KB213_04230</name>
</gene>
<dbReference type="SUPFAM" id="SSF53448">
    <property type="entry name" value="Nucleotide-diphospho-sugar transferases"/>
    <property type="match status" value="1"/>
</dbReference>
<evidence type="ECO:0000256" key="1">
    <source>
        <dbReference type="ARBA" id="ARBA00022842"/>
    </source>
</evidence>
<dbReference type="Proteomes" id="UP000677812">
    <property type="component" value="Unassembled WGS sequence"/>
</dbReference>
<dbReference type="Gene3D" id="3.90.550.10">
    <property type="entry name" value="Spore Coat Polysaccharide Biosynthesis Protein SpsA, Chain A"/>
    <property type="match status" value="1"/>
</dbReference>
<organism evidence="3 4">
    <name type="scientific">Neokomagataea anthophila</name>
    <dbReference type="NCBI Taxonomy" id="2826925"/>
    <lineage>
        <taxon>Bacteria</taxon>
        <taxon>Pseudomonadati</taxon>
        <taxon>Pseudomonadota</taxon>
        <taxon>Alphaproteobacteria</taxon>
        <taxon>Acetobacterales</taxon>
        <taxon>Acetobacteraceae</taxon>
        <taxon>Neokomagataea</taxon>
    </lineage>
</organism>
<proteinExistence type="predicted"/>
<protein>
    <submittedName>
        <fullName evidence="3">Nucleotidyltransferase family protein</fullName>
    </submittedName>
</protein>
<keyword evidence="1" id="KW-0460">Magnesium</keyword>
<dbReference type="Pfam" id="PF12804">
    <property type="entry name" value="NTP_transf_3"/>
    <property type="match status" value="1"/>
</dbReference>
<dbReference type="EMBL" id="JAGRQH010000002">
    <property type="protein sequence ID" value="MBR0559265.1"/>
    <property type="molecule type" value="Genomic_DNA"/>
</dbReference>
<evidence type="ECO:0000259" key="2">
    <source>
        <dbReference type="Pfam" id="PF12804"/>
    </source>
</evidence>
<feature type="domain" description="MobA-like NTP transferase" evidence="2">
    <location>
        <begin position="38"/>
        <end position="151"/>
    </location>
</feature>
<dbReference type="RefSeq" id="WP_211680770.1">
    <property type="nucleotide sequence ID" value="NZ_JAGRQH010000002.1"/>
</dbReference>
<dbReference type="InterPro" id="IPR029044">
    <property type="entry name" value="Nucleotide-diphossugar_trans"/>
</dbReference>
<dbReference type="InterPro" id="IPR025877">
    <property type="entry name" value="MobA-like_NTP_Trfase"/>
</dbReference>
<evidence type="ECO:0000313" key="4">
    <source>
        <dbReference type="Proteomes" id="UP000677812"/>
    </source>
</evidence>
<accession>A0ABS5E5T8</accession>
<sequence>MSTISALAEPRGNITLLTPPQVLVLAGSRDGAQDPLARLGNVSHKALLPVGGRPMLCRVLDALTQTSFPCLGPITVSIEQPGLITPLLEHYADHIESITTHQARTSLSESVADALKTIGTPCLVTTADHALLQPDWILEFLTQTQNADVAVGIALRHTIERDVPGTKRTYIRLSDITFSGCNLFWLGSPKAHDVITLWKRLQQDRKKPLRMARTLGLGILLRALFRRLDSTTLCKRIEALTGARICFIPLSDGHAAVDVDKPADLTLVEQILATHPTHSPAP</sequence>
<evidence type="ECO:0000313" key="3">
    <source>
        <dbReference type="EMBL" id="MBR0559265.1"/>
    </source>
</evidence>
<comment type="caution">
    <text evidence="3">The sequence shown here is derived from an EMBL/GenBank/DDBJ whole genome shotgun (WGS) entry which is preliminary data.</text>
</comment>